<dbReference type="InterPro" id="IPR036047">
    <property type="entry name" value="F-box-like_dom_sf"/>
</dbReference>
<feature type="domain" description="F-box" evidence="1">
    <location>
        <begin position="17"/>
        <end position="65"/>
    </location>
</feature>
<dbReference type="Pfam" id="PF23622">
    <property type="entry name" value="LRR_At1g61320_AtMIF1"/>
    <property type="match status" value="1"/>
</dbReference>
<dbReference type="PROSITE" id="PS50181">
    <property type="entry name" value="FBOX"/>
    <property type="match status" value="1"/>
</dbReference>
<dbReference type="CDD" id="cd22160">
    <property type="entry name" value="F-box_AtFBL13-like"/>
    <property type="match status" value="1"/>
</dbReference>
<dbReference type="InterPro" id="IPR055357">
    <property type="entry name" value="LRR_At1g61320_AtMIF1"/>
</dbReference>
<dbReference type="Pfam" id="PF00646">
    <property type="entry name" value="F-box"/>
    <property type="match status" value="1"/>
</dbReference>
<dbReference type="InterPro" id="IPR053772">
    <property type="entry name" value="At1g61320/At1g61330-like"/>
</dbReference>
<dbReference type="AlphaFoldDB" id="A0A7J7M4W9"/>
<protein>
    <recommendedName>
        <fullName evidence="1">F-box domain-containing protein</fullName>
    </recommendedName>
</protein>
<dbReference type="InterPro" id="IPR032675">
    <property type="entry name" value="LRR_dom_sf"/>
</dbReference>
<evidence type="ECO:0000313" key="3">
    <source>
        <dbReference type="Proteomes" id="UP000541444"/>
    </source>
</evidence>
<gene>
    <name evidence="2" type="ORF">GIB67_010888</name>
</gene>
<proteinExistence type="predicted"/>
<dbReference type="SUPFAM" id="SSF81383">
    <property type="entry name" value="F-box domain"/>
    <property type="match status" value="1"/>
</dbReference>
<dbReference type="PANTHER" id="PTHR34145">
    <property type="entry name" value="OS02G0105600 PROTEIN"/>
    <property type="match status" value="1"/>
</dbReference>
<dbReference type="OrthoDB" id="1901752at2759"/>
<accession>A0A7J7M4W9</accession>
<dbReference type="Gene3D" id="1.20.1280.50">
    <property type="match status" value="1"/>
</dbReference>
<sequence>MDLDGEKKSKHSLETTRDQISNLPEELLLQIVSFLPTNDVISTSVLSTRWRSLWRSIKALDFNEYNFTNQDRFKNFVDKTLILFDTHINLQRYCILTNVVIPSEVIDRWVRCPLARNVQEFVLSYQKRDDLYCLPSSLFNSKSITTLQLSFCKIGDFNGDTTLLSLKAVLLTVVSVTKQTLQRVVTSFPVLEILSLRGCTKVSSLKGGNIRLRSLVIAWCICLGEFDMDVPNLKSFHCINNKPKFRIKEWGAKSLRFVENVLMERSEYNKCPTSSLIVENLVLKYCETQARLVVFSDRLQQLSLFLCNRFKEVQIKAPNLISFSFNGEIMDISFTNSIHRFNVELQRDDHLRIKINPKWLTMDEIHYDSI</sequence>
<dbReference type="InterPro" id="IPR055411">
    <property type="entry name" value="LRR_FXL15/At3g58940/PEG3-like"/>
</dbReference>
<organism evidence="2 3">
    <name type="scientific">Kingdonia uniflora</name>
    <dbReference type="NCBI Taxonomy" id="39325"/>
    <lineage>
        <taxon>Eukaryota</taxon>
        <taxon>Viridiplantae</taxon>
        <taxon>Streptophyta</taxon>
        <taxon>Embryophyta</taxon>
        <taxon>Tracheophyta</taxon>
        <taxon>Spermatophyta</taxon>
        <taxon>Magnoliopsida</taxon>
        <taxon>Ranunculales</taxon>
        <taxon>Circaeasteraceae</taxon>
        <taxon>Kingdonia</taxon>
    </lineage>
</organism>
<keyword evidence="3" id="KW-1185">Reference proteome</keyword>
<dbReference type="EMBL" id="JACGCM010001781">
    <property type="protein sequence ID" value="KAF6149814.1"/>
    <property type="molecule type" value="Genomic_DNA"/>
</dbReference>
<dbReference type="InterPro" id="IPR001810">
    <property type="entry name" value="F-box_dom"/>
</dbReference>
<dbReference type="Gene3D" id="3.80.10.10">
    <property type="entry name" value="Ribonuclease Inhibitor"/>
    <property type="match status" value="1"/>
</dbReference>
<name>A0A7J7M4W9_9MAGN</name>
<dbReference type="SUPFAM" id="SSF52058">
    <property type="entry name" value="L domain-like"/>
    <property type="match status" value="1"/>
</dbReference>
<dbReference type="Proteomes" id="UP000541444">
    <property type="component" value="Unassembled WGS sequence"/>
</dbReference>
<dbReference type="SMART" id="SM00256">
    <property type="entry name" value="FBOX"/>
    <property type="match status" value="1"/>
</dbReference>
<dbReference type="PANTHER" id="PTHR34145:SF51">
    <property type="entry name" value="FBD DOMAIN-CONTAINING PROTEIN"/>
    <property type="match status" value="1"/>
</dbReference>
<evidence type="ECO:0000259" key="1">
    <source>
        <dbReference type="PROSITE" id="PS50181"/>
    </source>
</evidence>
<dbReference type="Pfam" id="PF24758">
    <property type="entry name" value="LRR_At5g56370"/>
    <property type="match status" value="1"/>
</dbReference>
<evidence type="ECO:0000313" key="2">
    <source>
        <dbReference type="EMBL" id="KAF6149814.1"/>
    </source>
</evidence>
<comment type="caution">
    <text evidence="2">The sequence shown here is derived from an EMBL/GenBank/DDBJ whole genome shotgun (WGS) entry which is preliminary data.</text>
</comment>
<reference evidence="2 3" key="1">
    <citation type="journal article" date="2020" name="IScience">
        <title>Genome Sequencing of the Endangered Kingdonia uniflora (Circaeasteraceae, Ranunculales) Reveals Potential Mechanisms of Evolutionary Specialization.</title>
        <authorList>
            <person name="Sun Y."/>
            <person name="Deng T."/>
            <person name="Zhang A."/>
            <person name="Moore M.J."/>
            <person name="Landis J.B."/>
            <person name="Lin N."/>
            <person name="Zhang H."/>
            <person name="Zhang X."/>
            <person name="Huang J."/>
            <person name="Zhang X."/>
            <person name="Sun H."/>
            <person name="Wang H."/>
        </authorList>
    </citation>
    <scope>NUCLEOTIDE SEQUENCE [LARGE SCALE GENOMIC DNA]</scope>
    <source>
        <strain evidence="2">TB1705</strain>
        <tissue evidence="2">Leaf</tissue>
    </source>
</reference>
<dbReference type="InterPro" id="IPR053781">
    <property type="entry name" value="F-box_AtFBL13-like"/>
</dbReference>